<gene>
    <name evidence="1" type="ORF">NDU88_003702</name>
</gene>
<evidence type="ECO:0000313" key="2">
    <source>
        <dbReference type="Proteomes" id="UP001066276"/>
    </source>
</evidence>
<evidence type="ECO:0000313" key="1">
    <source>
        <dbReference type="EMBL" id="KAJ1216096.1"/>
    </source>
</evidence>
<dbReference type="Proteomes" id="UP001066276">
    <property type="component" value="Chromosome 1_1"/>
</dbReference>
<dbReference type="AlphaFoldDB" id="A0AAV7WT67"/>
<name>A0AAV7WT67_PLEWA</name>
<reference evidence="1" key="1">
    <citation type="journal article" date="2022" name="bioRxiv">
        <title>Sequencing and chromosome-scale assembly of the giantPleurodeles waltlgenome.</title>
        <authorList>
            <person name="Brown T."/>
            <person name="Elewa A."/>
            <person name="Iarovenko S."/>
            <person name="Subramanian E."/>
            <person name="Araus A.J."/>
            <person name="Petzold A."/>
            <person name="Susuki M."/>
            <person name="Suzuki K.-i.T."/>
            <person name="Hayashi T."/>
            <person name="Toyoda A."/>
            <person name="Oliveira C."/>
            <person name="Osipova E."/>
            <person name="Leigh N.D."/>
            <person name="Simon A."/>
            <person name="Yun M.H."/>
        </authorList>
    </citation>
    <scope>NUCLEOTIDE SEQUENCE</scope>
    <source>
        <strain evidence="1">20211129_DDA</strain>
        <tissue evidence="1">Liver</tissue>
    </source>
</reference>
<comment type="caution">
    <text evidence="1">The sequence shown here is derived from an EMBL/GenBank/DDBJ whole genome shotgun (WGS) entry which is preliminary data.</text>
</comment>
<sequence>MVPRLHGGEDKGLSAPLPVCAPPKGIETAPDNVEKPDRGVVLKLCAGFVDRGPATEGHNLHELNIAVARGGATGLLRRLLSPGPDNPVVETNLLLRNAARCWFKYIRRSDRVAPYALQLPLWVLPGVDPTQLRLPTIAWEGITDWGDLFVDSMLMPFNNSLSDFSPPPGSLLTYALLTQVAAVAYWDSLPHKPATSVVLQTILTHGNANKAVTNLYNALRIDNAVHLTSLRTYWGEALRSVLTDGQWQQALAAPKIISMNGRYIFIQFNY</sequence>
<keyword evidence="2" id="KW-1185">Reference proteome</keyword>
<proteinExistence type="predicted"/>
<organism evidence="1 2">
    <name type="scientific">Pleurodeles waltl</name>
    <name type="common">Iberian ribbed newt</name>
    <dbReference type="NCBI Taxonomy" id="8319"/>
    <lineage>
        <taxon>Eukaryota</taxon>
        <taxon>Metazoa</taxon>
        <taxon>Chordata</taxon>
        <taxon>Craniata</taxon>
        <taxon>Vertebrata</taxon>
        <taxon>Euteleostomi</taxon>
        <taxon>Amphibia</taxon>
        <taxon>Batrachia</taxon>
        <taxon>Caudata</taxon>
        <taxon>Salamandroidea</taxon>
        <taxon>Salamandridae</taxon>
        <taxon>Pleurodelinae</taxon>
        <taxon>Pleurodeles</taxon>
    </lineage>
</organism>
<protein>
    <submittedName>
        <fullName evidence="1">Uncharacterized protein</fullName>
    </submittedName>
</protein>
<dbReference type="EMBL" id="JANPWB010000001">
    <property type="protein sequence ID" value="KAJ1216096.1"/>
    <property type="molecule type" value="Genomic_DNA"/>
</dbReference>
<accession>A0AAV7WT67</accession>